<evidence type="ECO:0000256" key="4">
    <source>
        <dbReference type="ARBA" id="ARBA00023002"/>
    </source>
</evidence>
<comment type="PTM">
    <text evidence="5">Predicted to be exported by the Tat system. The position of the signal peptide cleavage has not been experimentally proven.</text>
</comment>
<feature type="binding site" evidence="5">
    <location>
        <begin position="241"/>
        <end position="243"/>
    </location>
    <ligand>
        <name>Mo-molybdopterin</name>
        <dbReference type="ChEBI" id="CHEBI:71302"/>
    </ligand>
</feature>
<organism evidence="7 8">
    <name type="scientific">Thalassospira lohafexi</name>
    <dbReference type="NCBI Taxonomy" id="744227"/>
    <lineage>
        <taxon>Bacteria</taxon>
        <taxon>Pseudomonadati</taxon>
        <taxon>Pseudomonadota</taxon>
        <taxon>Alphaproteobacteria</taxon>
        <taxon>Rhodospirillales</taxon>
        <taxon>Thalassospiraceae</taxon>
        <taxon>Thalassospira</taxon>
    </lineage>
</organism>
<feature type="binding site" evidence="5">
    <location>
        <position position="85"/>
    </location>
    <ligand>
        <name>Mo-molybdopterin</name>
        <dbReference type="ChEBI" id="CHEBI:71302"/>
    </ligand>
</feature>
<feature type="binding site" evidence="5">
    <location>
        <begin position="88"/>
        <end position="89"/>
    </location>
    <ligand>
        <name>Mo-molybdopterin</name>
        <dbReference type="ChEBI" id="CHEBI:71302"/>
    </ligand>
</feature>
<accession>A0A2N3LCP5</accession>
<dbReference type="GO" id="GO:0016672">
    <property type="term" value="F:oxidoreductase activity, acting on a sulfur group of donors, quinone or similar compound as acceptor"/>
    <property type="evidence" value="ECO:0007669"/>
    <property type="project" value="UniProtKB-UniRule"/>
</dbReference>
<feature type="binding site" evidence="5">
    <location>
        <position position="230"/>
    </location>
    <ligand>
        <name>Mo-molybdopterin</name>
        <dbReference type="ChEBI" id="CHEBI:71302"/>
    </ligand>
</feature>
<dbReference type="InterPro" id="IPR036374">
    <property type="entry name" value="OxRdtase_Mopterin-bd_sf"/>
</dbReference>
<dbReference type="AlphaFoldDB" id="A0A2N3LCP5"/>
<evidence type="ECO:0000313" key="8">
    <source>
        <dbReference type="Proteomes" id="UP000233332"/>
    </source>
</evidence>
<comment type="similarity">
    <text evidence="5">Belongs to the MsrP family.</text>
</comment>
<evidence type="ECO:0000259" key="6">
    <source>
        <dbReference type="Pfam" id="PF00174"/>
    </source>
</evidence>
<dbReference type="GO" id="GO:0030091">
    <property type="term" value="P:protein repair"/>
    <property type="evidence" value="ECO:0007669"/>
    <property type="project" value="UniProtKB-UniRule"/>
</dbReference>
<dbReference type="HAMAP" id="MF_01206">
    <property type="entry name" value="MsrP"/>
    <property type="match status" value="1"/>
</dbReference>
<comment type="catalytic activity">
    <reaction evidence="5">
        <text>L-methionyl-[protein] + a quinone + H2O = L-methionyl-(R)-S-oxide-[protein] + a quinol</text>
        <dbReference type="Rhea" id="RHEA:51296"/>
        <dbReference type="Rhea" id="RHEA-COMP:12313"/>
        <dbReference type="Rhea" id="RHEA-COMP:12314"/>
        <dbReference type="ChEBI" id="CHEBI:15377"/>
        <dbReference type="ChEBI" id="CHEBI:16044"/>
        <dbReference type="ChEBI" id="CHEBI:24646"/>
        <dbReference type="ChEBI" id="CHEBI:45764"/>
        <dbReference type="ChEBI" id="CHEBI:132124"/>
    </reaction>
</comment>
<comment type="subunit">
    <text evidence="5">Heterodimer of a catalytic subunit (MsrP) and a heme-binding subunit (MsrQ).</text>
</comment>
<keyword evidence="1 5" id="KW-0500">Molybdenum</keyword>
<dbReference type="Proteomes" id="UP000233332">
    <property type="component" value="Unassembled WGS sequence"/>
</dbReference>
<sequence length="322" mass="36776">MLIRRNKGWEIPEREATPEAVYKNRRQFLKGIAAGSIGASAAAMPLGSALAQGTSPTADLYPVTRNPAYTVDREMTEKAKALTYNNFYEFGSHKSISSAAQALKLRPWTVKIDGMVEKPIEIDFEDLVRKMPLEERVYRFRCVEAWAMTVPWSGFPMKALVDFAKPLSGAKYVEMETASQKETMPGLRQFWYPWPYVEGLSMAEATNELTMIATGIYGEEMPKQNGAPLRLVTPWKYGFKNIKSIVRITFTDKRPVSFWEELNKDEYGFWANVNPKVPHPRWSQAQERLLNNGETVPTQIYNGYGDYVADMYKGMEDEKLFM</sequence>
<dbReference type="InterPro" id="IPR022867">
    <property type="entry name" value="MsrP"/>
</dbReference>
<dbReference type="Gene3D" id="3.90.420.10">
    <property type="entry name" value="Oxidoreductase, molybdopterin-binding domain"/>
    <property type="match status" value="1"/>
</dbReference>
<protein>
    <recommendedName>
        <fullName evidence="5">Protein-methionine-sulfoxide reductase catalytic subunit MsrP</fullName>
        <ecNumber evidence="5">1.8.5.-</ecNumber>
    </recommendedName>
</protein>
<dbReference type="Pfam" id="PF00174">
    <property type="entry name" value="Oxidored_molyb"/>
    <property type="match status" value="1"/>
</dbReference>
<evidence type="ECO:0000256" key="3">
    <source>
        <dbReference type="ARBA" id="ARBA00022729"/>
    </source>
</evidence>
<dbReference type="NCBIfam" id="NF003767">
    <property type="entry name" value="PRK05363.1"/>
    <property type="match status" value="1"/>
</dbReference>
<feature type="domain" description="Oxidoreductase molybdopterin-binding" evidence="6">
    <location>
        <begin position="105"/>
        <end position="259"/>
    </location>
</feature>
<evidence type="ECO:0000256" key="5">
    <source>
        <dbReference type="HAMAP-Rule" id="MF_01206"/>
    </source>
</evidence>
<keyword evidence="3 5" id="KW-0732">Signal</keyword>
<comment type="function">
    <text evidence="5">Part of the MsrPQ system that repairs oxidized periplasmic proteins containing methionine sulfoxide residues (Met-O), using respiratory chain electrons. Thus protects these proteins from oxidative-stress damage caused by reactive species of oxygen and chlorine generated by the host defense mechanisms. MsrPQ is essential for the maintenance of envelope integrity under bleach stress, rescuing a wide series of structurally unrelated periplasmic proteins from methionine oxidation. The catalytic subunit MsrP is non-stereospecific, being able to reduce both (R-) and (S-) diastereoisomers of methionine sulfoxide.</text>
</comment>
<dbReference type="RefSeq" id="WP_101300011.1">
    <property type="nucleotide sequence ID" value="NZ_NXGX01000001.1"/>
</dbReference>
<evidence type="ECO:0000256" key="2">
    <source>
        <dbReference type="ARBA" id="ARBA00022723"/>
    </source>
</evidence>
<keyword evidence="4 5" id="KW-0560">Oxidoreductase</keyword>
<dbReference type="SUPFAM" id="SSF56524">
    <property type="entry name" value="Oxidoreductase molybdopterin-binding domain"/>
    <property type="match status" value="1"/>
</dbReference>
<dbReference type="PROSITE" id="PS51318">
    <property type="entry name" value="TAT"/>
    <property type="match status" value="1"/>
</dbReference>
<dbReference type="PANTHER" id="PTHR43032">
    <property type="entry name" value="PROTEIN-METHIONINE-SULFOXIDE REDUCTASE"/>
    <property type="match status" value="1"/>
</dbReference>
<dbReference type="EC" id="1.8.5.-" evidence="5"/>
<comment type="catalytic activity">
    <reaction evidence="5">
        <text>L-methionyl-[protein] + a quinone + H2O = L-methionyl-(S)-S-oxide-[protein] + a quinol</text>
        <dbReference type="Rhea" id="RHEA:51292"/>
        <dbReference type="Rhea" id="RHEA-COMP:12313"/>
        <dbReference type="Rhea" id="RHEA-COMP:12315"/>
        <dbReference type="ChEBI" id="CHEBI:15377"/>
        <dbReference type="ChEBI" id="CHEBI:16044"/>
        <dbReference type="ChEBI" id="CHEBI:24646"/>
        <dbReference type="ChEBI" id="CHEBI:44120"/>
        <dbReference type="ChEBI" id="CHEBI:132124"/>
    </reaction>
</comment>
<name>A0A2N3LCP5_9PROT</name>
<reference evidence="7 8" key="1">
    <citation type="submission" date="2017-09" db="EMBL/GenBank/DDBJ databases">
        <title>Biodiversity and function of Thalassospira species in the particle-attached aromatic-hydrocarbon-degrading consortia from the surface seawater of the China South Sea.</title>
        <authorList>
            <person name="Dong C."/>
            <person name="Lai Q."/>
            <person name="Shao Z."/>
        </authorList>
    </citation>
    <scope>NUCLEOTIDE SEQUENCE [LARGE SCALE GENOMIC DNA]</scope>
    <source>
        <strain evidence="7 8">139Z-12</strain>
    </source>
</reference>
<evidence type="ECO:0000313" key="7">
    <source>
        <dbReference type="EMBL" id="PKR60497.1"/>
    </source>
</evidence>
<comment type="cofactor">
    <cofactor evidence="5">
        <name>Mo-molybdopterin</name>
        <dbReference type="ChEBI" id="CHEBI:71302"/>
    </cofactor>
    <text evidence="5">Binds 1 Mo-molybdopterin (Mo-MPT) cofactor per subunit.</text>
</comment>
<proteinExistence type="inferred from homology"/>
<feature type="binding site" evidence="5">
    <location>
        <position position="142"/>
    </location>
    <ligand>
        <name>Mo-molybdopterin</name>
        <dbReference type="ChEBI" id="CHEBI:71302"/>
    </ligand>
    <ligandPart>
        <name>Mo</name>
        <dbReference type="ChEBI" id="CHEBI:28685"/>
    </ligandPart>
</feature>
<keyword evidence="2 5" id="KW-0479">Metal-binding</keyword>
<dbReference type="EMBL" id="NXGX01000001">
    <property type="protein sequence ID" value="PKR60497.1"/>
    <property type="molecule type" value="Genomic_DNA"/>
</dbReference>
<keyword evidence="8" id="KW-1185">Reference proteome</keyword>
<dbReference type="GO" id="GO:0046872">
    <property type="term" value="F:metal ion binding"/>
    <property type="evidence" value="ECO:0007669"/>
    <property type="project" value="UniProtKB-KW"/>
</dbReference>
<feature type="binding site" evidence="5">
    <location>
        <position position="225"/>
    </location>
    <ligand>
        <name>Mo-molybdopterin</name>
        <dbReference type="ChEBI" id="CHEBI:71302"/>
    </ligand>
</feature>
<dbReference type="InterPro" id="IPR006311">
    <property type="entry name" value="TAT_signal"/>
</dbReference>
<gene>
    <name evidence="5" type="primary">msrP</name>
    <name evidence="7" type="ORF">COO92_02045</name>
</gene>
<dbReference type="GO" id="GO:0043546">
    <property type="term" value="F:molybdopterin cofactor binding"/>
    <property type="evidence" value="ECO:0007669"/>
    <property type="project" value="UniProtKB-UniRule"/>
</dbReference>
<dbReference type="PANTHER" id="PTHR43032:SF3">
    <property type="entry name" value="PROTEIN-METHIONINE-SULFOXIDE REDUCTASE CATALYTIC SUBUNIT MSRP"/>
    <property type="match status" value="1"/>
</dbReference>
<comment type="caution">
    <text evidence="7">The sequence shown here is derived from an EMBL/GenBank/DDBJ whole genome shotgun (WGS) entry which is preliminary data.</text>
</comment>
<feature type="binding site" evidence="5">
    <location>
        <position position="177"/>
    </location>
    <ligand>
        <name>Mo-molybdopterin</name>
        <dbReference type="ChEBI" id="CHEBI:71302"/>
    </ligand>
</feature>
<dbReference type="InterPro" id="IPR000572">
    <property type="entry name" value="OxRdtase_Mopterin-bd_dom"/>
</dbReference>
<evidence type="ECO:0000256" key="1">
    <source>
        <dbReference type="ARBA" id="ARBA00022505"/>
    </source>
</evidence>